<dbReference type="InterPro" id="IPR005845">
    <property type="entry name" value="A-D-PHexomutase_a/b/a-II"/>
</dbReference>
<dbReference type="EMBL" id="LSSL01006621">
    <property type="protein sequence ID" value="OLY78369.1"/>
    <property type="molecule type" value="Genomic_DNA"/>
</dbReference>
<evidence type="ECO:0000313" key="15">
    <source>
        <dbReference type="EMBL" id="OLY78762.1"/>
    </source>
</evidence>
<feature type="domain" description="Alpha-D-phosphohexomutase alpha/beta/alpha" evidence="13">
    <location>
        <begin position="327"/>
        <end position="453"/>
    </location>
</feature>
<keyword evidence="6" id="KW-0597">Phosphoprotein</keyword>
<dbReference type="PRINTS" id="PR00509">
    <property type="entry name" value="PGMPMM"/>
</dbReference>
<dbReference type="GO" id="GO:0000287">
    <property type="term" value="F:magnesium ion binding"/>
    <property type="evidence" value="ECO:0007669"/>
    <property type="project" value="InterPro"/>
</dbReference>
<evidence type="ECO:0000256" key="3">
    <source>
        <dbReference type="ARBA" id="ARBA00010231"/>
    </source>
</evidence>
<evidence type="ECO:0000256" key="8">
    <source>
        <dbReference type="ARBA" id="ARBA00022842"/>
    </source>
</evidence>
<evidence type="ECO:0000256" key="10">
    <source>
        <dbReference type="ARBA" id="ARBA00023277"/>
    </source>
</evidence>
<evidence type="ECO:0000256" key="5">
    <source>
        <dbReference type="ARBA" id="ARBA00022526"/>
    </source>
</evidence>
<keyword evidence="16" id="KW-1185">Reference proteome</keyword>
<dbReference type="EMBL" id="LSSL01005560">
    <property type="protein sequence ID" value="OLY78762.1"/>
    <property type="molecule type" value="Genomic_DNA"/>
</dbReference>
<evidence type="ECO:0000259" key="13">
    <source>
        <dbReference type="Pfam" id="PF02880"/>
    </source>
</evidence>
<dbReference type="InterPro" id="IPR005844">
    <property type="entry name" value="A-D-PHexomutase_a/b/a-I"/>
</dbReference>
<evidence type="ECO:0000256" key="2">
    <source>
        <dbReference type="ARBA" id="ARBA00004496"/>
    </source>
</evidence>
<accession>A0A1R0GNC9</accession>
<dbReference type="Pfam" id="PF02878">
    <property type="entry name" value="PGM_PMM_I"/>
    <property type="match status" value="1"/>
</dbReference>
<dbReference type="InterPro" id="IPR036900">
    <property type="entry name" value="A-D-PHexomutase_C_sf"/>
</dbReference>
<feature type="domain" description="Alpha-D-phosphohexomutase alpha/beta/alpha" evidence="12">
    <location>
        <begin position="212"/>
        <end position="316"/>
    </location>
</feature>
<evidence type="ECO:0000256" key="6">
    <source>
        <dbReference type="ARBA" id="ARBA00022553"/>
    </source>
</evidence>
<gene>
    <name evidence="15" type="ORF">AYI68_g7182</name>
    <name evidence="14" type="ORF">AYI68_g7583</name>
</gene>
<dbReference type="GO" id="GO:0005634">
    <property type="term" value="C:nucleus"/>
    <property type="evidence" value="ECO:0007669"/>
    <property type="project" value="TreeGrafter"/>
</dbReference>
<dbReference type="GO" id="GO:0006006">
    <property type="term" value="P:glucose metabolic process"/>
    <property type="evidence" value="ECO:0007669"/>
    <property type="project" value="UniProtKB-KW"/>
</dbReference>
<dbReference type="Gene3D" id="3.40.120.10">
    <property type="entry name" value="Alpha-D-Glucose-1,6-Bisphosphate, subunit A, domain 3"/>
    <property type="match status" value="3"/>
</dbReference>
<dbReference type="InterPro" id="IPR016055">
    <property type="entry name" value="A-D-PHexomutase_a/b/a-I/II/III"/>
</dbReference>
<comment type="caution">
    <text evidence="14">The sequence shown here is derived from an EMBL/GenBank/DDBJ whole genome shotgun (WGS) entry which is preliminary data.</text>
</comment>
<dbReference type="GO" id="GO:0006166">
    <property type="term" value="P:purine ribonucleoside salvage"/>
    <property type="evidence" value="ECO:0007669"/>
    <property type="project" value="TreeGrafter"/>
</dbReference>
<keyword evidence="5" id="KW-0313">Glucose metabolism</keyword>
<evidence type="ECO:0000259" key="12">
    <source>
        <dbReference type="Pfam" id="PF02879"/>
    </source>
</evidence>
<evidence type="ECO:0000256" key="7">
    <source>
        <dbReference type="ARBA" id="ARBA00022723"/>
    </source>
</evidence>
<keyword evidence="8" id="KW-0460">Magnesium</keyword>
<dbReference type="InterPro" id="IPR005846">
    <property type="entry name" value="A-D-PHexomutase_a/b/a-III"/>
</dbReference>
<dbReference type="PANTHER" id="PTHR45745:SF1">
    <property type="entry name" value="PHOSPHOGLUCOMUTASE 2B-RELATED"/>
    <property type="match status" value="1"/>
</dbReference>
<dbReference type="FunFam" id="3.40.120.10:FF:000035">
    <property type="entry name" value="Pgm3p"/>
    <property type="match status" value="1"/>
</dbReference>
<dbReference type="OrthoDB" id="8300170at2759"/>
<dbReference type="GO" id="GO:0005737">
    <property type="term" value="C:cytoplasm"/>
    <property type="evidence" value="ECO:0007669"/>
    <property type="project" value="UniProtKB-SubCell"/>
</dbReference>
<evidence type="ECO:0000256" key="1">
    <source>
        <dbReference type="ARBA" id="ARBA00001946"/>
    </source>
</evidence>
<dbReference type="InterPro" id="IPR016066">
    <property type="entry name" value="A-D-PHexomutase_CS"/>
</dbReference>
<dbReference type="Pfam" id="PF02880">
    <property type="entry name" value="PGM_PMM_III"/>
    <property type="match status" value="1"/>
</dbReference>
<evidence type="ECO:0000256" key="4">
    <source>
        <dbReference type="ARBA" id="ARBA00022490"/>
    </source>
</evidence>
<dbReference type="GO" id="GO:0008973">
    <property type="term" value="F:phosphopentomutase activity"/>
    <property type="evidence" value="ECO:0007669"/>
    <property type="project" value="TreeGrafter"/>
</dbReference>
<dbReference type="CDD" id="cd05799">
    <property type="entry name" value="PGM2"/>
    <property type="match status" value="1"/>
</dbReference>
<keyword evidence="7" id="KW-0479">Metal-binding</keyword>
<reference evidence="14 16" key="1">
    <citation type="journal article" date="2016" name="Mol. Biol. Evol.">
        <title>Genome-Wide Survey of Gut Fungi (Harpellales) Reveals the First Horizontally Transferred Ubiquitin Gene from a Mosquito Host.</title>
        <authorList>
            <person name="Wang Y."/>
            <person name="White M.M."/>
            <person name="Kvist S."/>
            <person name="Moncalvo J.M."/>
        </authorList>
    </citation>
    <scope>NUCLEOTIDE SEQUENCE [LARGE SCALE GENOMIC DNA]</scope>
    <source>
        <strain evidence="14 16">ALG-7-W6</strain>
    </source>
</reference>
<keyword evidence="9" id="KW-0413">Isomerase</keyword>
<organism evidence="14 16">
    <name type="scientific">Smittium mucronatum</name>
    <dbReference type="NCBI Taxonomy" id="133383"/>
    <lineage>
        <taxon>Eukaryota</taxon>
        <taxon>Fungi</taxon>
        <taxon>Fungi incertae sedis</taxon>
        <taxon>Zoopagomycota</taxon>
        <taxon>Kickxellomycotina</taxon>
        <taxon>Harpellomycetes</taxon>
        <taxon>Harpellales</taxon>
        <taxon>Legeriomycetaceae</taxon>
        <taxon>Smittium</taxon>
    </lineage>
</organism>
<dbReference type="SUPFAM" id="SSF53738">
    <property type="entry name" value="Phosphoglucomutase, first 3 domains"/>
    <property type="match status" value="3"/>
</dbReference>
<comment type="similarity">
    <text evidence="3">Belongs to the phosphohexose mutase family.</text>
</comment>
<comment type="subcellular location">
    <subcellularLocation>
        <location evidence="2">Cytoplasm</location>
    </subcellularLocation>
</comment>
<protein>
    <submittedName>
        <fullName evidence="14">Putative phosphoribomutase</fullName>
    </submittedName>
</protein>
<dbReference type="InterPro" id="IPR005841">
    <property type="entry name" value="Alpha-D-phosphohexomutase_SF"/>
</dbReference>
<dbReference type="Gene3D" id="3.30.310.50">
    <property type="entry name" value="Alpha-D-phosphohexomutase, C-terminal domain"/>
    <property type="match status" value="1"/>
</dbReference>
<proteinExistence type="inferred from homology"/>
<dbReference type="AlphaFoldDB" id="A0A1R0GNC9"/>
<evidence type="ECO:0000259" key="11">
    <source>
        <dbReference type="Pfam" id="PF02878"/>
    </source>
</evidence>
<dbReference type="Proteomes" id="UP000187455">
    <property type="component" value="Unassembled WGS sequence"/>
</dbReference>
<feature type="domain" description="Alpha-D-phosphohexomutase alpha/beta/alpha" evidence="11">
    <location>
        <begin position="48"/>
        <end position="187"/>
    </location>
</feature>
<dbReference type="PROSITE" id="PS00710">
    <property type="entry name" value="PGM_PMM"/>
    <property type="match status" value="1"/>
</dbReference>
<dbReference type="SUPFAM" id="SSF55957">
    <property type="entry name" value="Phosphoglucomutase, C-terminal domain"/>
    <property type="match status" value="1"/>
</dbReference>
<keyword evidence="10" id="KW-0119">Carbohydrate metabolism</keyword>
<dbReference type="Pfam" id="PF02879">
    <property type="entry name" value="PGM_PMM_II"/>
    <property type="match status" value="1"/>
</dbReference>
<evidence type="ECO:0000256" key="9">
    <source>
        <dbReference type="ARBA" id="ARBA00023235"/>
    </source>
</evidence>
<dbReference type="STRING" id="133383.A0A1R0GNC9"/>
<evidence type="ECO:0000313" key="16">
    <source>
        <dbReference type="Proteomes" id="UP000187455"/>
    </source>
</evidence>
<comment type="cofactor">
    <cofactor evidence="1">
        <name>Mg(2+)</name>
        <dbReference type="ChEBI" id="CHEBI:18420"/>
    </cofactor>
</comment>
<dbReference type="PANTHER" id="PTHR45745">
    <property type="entry name" value="PHOSPHOMANNOMUTASE 45A"/>
    <property type="match status" value="1"/>
</dbReference>
<sequence length="623" mass="69569">MTSSLSINDLVEKWLSYDKDPVTREQITKLNASGDVDSLEKLLRKPIEFGTAGLRSKMEAGFSRMNCVTVIQASQGLAVYVKKMVPDALKRGVVIGYDHRHNSQTFARLTAAVFLKHGFSVYFLDGLSPTPLVPFSVKKLLASCGVMITASHNPKDDNGYKVYWENGAQIIPPVDGGIAESIKQNQEITVWDLEAYKTDSKIISIRDKLINEYLESAKYLILDRDLNQKVNINYVYTAMHGVGAYFCERILESLSLKPYIPVISQLQPDPDFPTVRFPNPEEKGALDLAKKAADENGSNIVLASDPDADRFAAAEKQEDGSWFVFSGDQLGILLAYYSLILSKSKNLDVSKLAMVNSTVSSKMLRSMAKVEGFRFEDTLTGFKWMSNELIALRDNEGLIPAFAYEEAIGFLLNPDILDKDGITALVSFVQLANFLDHKGMKVKEFLDTLYTKYGYFASDNYYYICNDVPKINKIFDKIRYGDSTSDISDQKRSNFLMESSGRRLKYPLNLGGSPITYIRDLTIGFEMSDFDKVSAASSNQEFVIKSGQYYPKFMVSPSSQMITFETANGGIITLRTSGTEPKIKYYCEISGDNNDRESVAKELKQLVLSVGDDFLEAKANGLV</sequence>
<reference evidence="14" key="2">
    <citation type="submission" date="2017-01" db="EMBL/GenBank/DDBJ databases">
        <authorList>
            <person name="Mah S.A."/>
            <person name="Swanson W.J."/>
            <person name="Moy G.W."/>
            <person name="Vacquier V.D."/>
        </authorList>
    </citation>
    <scope>NUCLEOTIDE SEQUENCE</scope>
    <source>
        <strain evidence="14">ALG-7-W6</strain>
    </source>
</reference>
<name>A0A1R0GNC9_9FUNG</name>
<keyword evidence="4" id="KW-0963">Cytoplasm</keyword>
<evidence type="ECO:0000313" key="14">
    <source>
        <dbReference type="EMBL" id="OLY78369.1"/>
    </source>
</evidence>